<reference evidence="3" key="1">
    <citation type="submission" date="2015-03" db="EMBL/GenBank/DDBJ databases">
        <authorList>
            <person name="Nijsse Bart"/>
        </authorList>
    </citation>
    <scope>NUCLEOTIDE SEQUENCE [LARGE SCALE GENOMIC DNA]</scope>
</reference>
<organism evidence="2 3">
    <name type="scientific">Sporomusa ovata</name>
    <dbReference type="NCBI Taxonomy" id="2378"/>
    <lineage>
        <taxon>Bacteria</taxon>
        <taxon>Bacillati</taxon>
        <taxon>Bacillota</taxon>
        <taxon>Negativicutes</taxon>
        <taxon>Selenomonadales</taxon>
        <taxon>Sporomusaceae</taxon>
        <taxon>Sporomusa</taxon>
    </lineage>
</organism>
<evidence type="ECO:0000313" key="3">
    <source>
        <dbReference type="Proteomes" id="UP000049855"/>
    </source>
</evidence>
<dbReference type="EMBL" id="CTRP01000003">
    <property type="protein sequence ID" value="CQR70277.1"/>
    <property type="molecule type" value="Genomic_DNA"/>
</dbReference>
<feature type="signal peptide" evidence="1">
    <location>
        <begin position="1"/>
        <end position="22"/>
    </location>
</feature>
<accession>A0A0U1KSA7</accession>
<proteinExistence type="predicted"/>
<dbReference type="PROSITE" id="PS51257">
    <property type="entry name" value="PROKAR_LIPOPROTEIN"/>
    <property type="match status" value="1"/>
</dbReference>
<evidence type="ECO:0000313" key="2">
    <source>
        <dbReference type="EMBL" id="CQR70277.1"/>
    </source>
</evidence>
<name>A0A0U1KSA7_9FIRM</name>
<keyword evidence="1" id="KW-0732">Signal</keyword>
<feature type="chain" id="PRO_5038354992" description="Lipoprotein" evidence="1">
    <location>
        <begin position="23"/>
        <end position="143"/>
    </location>
</feature>
<protein>
    <recommendedName>
        <fullName evidence="4">Lipoprotein</fullName>
    </recommendedName>
</protein>
<dbReference type="Proteomes" id="UP000049855">
    <property type="component" value="Unassembled WGS sequence"/>
</dbReference>
<sequence length="143" mass="16410">MKRYVQLVFLCLAVFLGSSCFLSDKVEAAKKIVWTTTNLYYELNSEGTPEDVLVIEGYFTNNTNKYINYFYELNLKATIRADIGAGYTGQVNGTFRNFEKMIEPYSNSSNHKFRVKNAQIIWPVEEYEVTQGLTKWKQSNAAG</sequence>
<dbReference type="AlphaFoldDB" id="A0A0U1KSA7"/>
<keyword evidence="3" id="KW-1185">Reference proteome</keyword>
<evidence type="ECO:0000256" key="1">
    <source>
        <dbReference type="SAM" id="SignalP"/>
    </source>
</evidence>
<evidence type="ECO:0008006" key="4">
    <source>
        <dbReference type="Google" id="ProtNLM"/>
    </source>
</evidence>
<dbReference type="RefSeq" id="WP_021169016.1">
    <property type="nucleotide sequence ID" value="NZ_CTRP01000003.1"/>
</dbReference>
<gene>
    <name evidence="2" type="ORF">SpAn4DRAFT_1246</name>
</gene>